<dbReference type="AlphaFoldDB" id="A0AAN7NYE3"/>
<name>A0AAN7NYE3_9COLE</name>
<protein>
    <recommendedName>
        <fullName evidence="3">Nuclease HARBI1</fullName>
    </recommendedName>
</protein>
<reference evidence="2" key="1">
    <citation type="submission" date="2023-01" db="EMBL/GenBank/DDBJ databases">
        <title>Key to firefly adult light organ development and bioluminescence: homeobox transcription factors regulate luciferase expression and transportation to peroxisome.</title>
        <authorList>
            <person name="Fu X."/>
        </authorList>
    </citation>
    <scope>NUCLEOTIDE SEQUENCE [LARGE SCALE GENOMIC DNA]</scope>
</reference>
<gene>
    <name evidence="1" type="ORF">RN001_012372</name>
</gene>
<proteinExistence type="predicted"/>
<organism evidence="1 2">
    <name type="scientific">Aquatica leii</name>
    <dbReference type="NCBI Taxonomy" id="1421715"/>
    <lineage>
        <taxon>Eukaryota</taxon>
        <taxon>Metazoa</taxon>
        <taxon>Ecdysozoa</taxon>
        <taxon>Arthropoda</taxon>
        <taxon>Hexapoda</taxon>
        <taxon>Insecta</taxon>
        <taxon>Pterygota</taxon>
        <taxon>Neoptera</taxon>
        <taxon>Endopterygota</taxon>
        <taxon>Coleoptera</taxon>
        <taxon>Polyphaga</taxon>
        <taxon>Elateriformia</taxon>
        <taxon>Elateroidea</taxon>
        <taxon>Lampyridae</taxon>
        <taxon>Luciolinae</taxon>
        <taxon>Aquatica</taxon>
    </lineage>
</organism>
<accession>A0AAN7NYE3</accession>
<keyword evidence="2" id="KW-1185">Reference proteome</keyword>
<comment type="caution">
    <text evidence="1">The sequence shown here is derived from an EMBL/GenBank/DDBJ whole genome shotgun (WGS) entry which is preliminary data.</text>
</comment>
<evidence type="ECO:0008006" key="3">
    <source>
        <dbReference type="Google" id="ProtNLM"/>
    </source>
</evidence>
<sequence>MKKKLTEILQFLADDIKPRTFRNKSFNPMNQLLLTRFYATGNFQQLIGDSMDVHKSTVSKLQLYIALQHNDVEPPHDVAVELQQEDDVFVENVVEVVRL</sequence>
<evidence type="ECO:0000313" key="1">
    <source>
        <dbReference type="EMBL" id="KAK4875950.1"/>
    </source>
</evidence>
<dbReference type="EMBL" id="JARPUR010000005">
    <property type="protein sequence ID" value="KAK4875950.1"/>
    <property type="molecule type" value="Genomic_DNA"/>
</dbReference>
<evidence type="ECO:0000313" key="2">
    <source>
        <dbReference type="Proteomes" id="UP001353858"/>
    </source>
</evidence>
<dbReference type="Proteomes" id="UP001353858">
    <property type="component" value="Unassembled WGS sequence"/>
</dbReference>